<keyword evidence="6 7" id="KW-0472">Membrane</keyword>
<evidence type="ECO:0000259" key="8">
    <source>
        <dbReference type="PROSITE" id="PS50928"/>
    </source>
</evidence>
<proteinExistence type="predicted"/>
<dbReference type="InterPro" id="IPR050366">
    <property type="entry name" value="BP-dependent_transpt_permease"/>
</dbReference>
<dbReference type="GO" id="GO:0005886">
    <property type="term" value="C:plasma membrane"/>
    <property type="evidence" value="ECO:0007669"/>
    <property type="project" value="UniProtKB-SubCell"/>
</dbReference>
<feature type="domain" description="ABC transmembrane type-1" evidence="8">
    <location>
        <begin position="110"/>
        <end position="300"/>
    </location>
</feature>
<gene>
    <name evidence="9" type="ORF">METZ01_LOCUS274981</name>
</gene>
<feature type="transmembrane region" description="Helical" evidence="7">
    <location>
        <begin position="283"/>
        <end position="303"/>
    </location>
</feature>
<evidence type="ECO:0000256" key="3">
    <source>
        <dbReference type="ARBA" id="ARBA00022475"/>
    </source>
</evidence>
<organism evidence="9">
    <name type="scientific">marine metagenome</name>
    <dbReference type="NCBI Taxonomy" id="408172"/>
    <lineage>
        <taxon>unclassified sequences</taxon>
        <taxon>metagenomes</taxon>
        <taxon>ecological metagenomes</taxon>
    </lineage>
</organism>
<evidence type="ECO:0000256" key="2">
    <source>
        <dbReference type="ARBA" id="ARBA00022448"/>
    </source>
</evidence>
<evidence type="ECO:0000256" key="6">
    <source>
        <dbReference type="ARBA" id="ARBA00023136"/>
    </source>
</evidence>
<feature type="transmembrane region" description="Helical" evidence="7">
    <location>
        <begin position="150"/>
        <end position="170"/>
    </location>
</feature>
<name>A0A382KGP3_9ZZZZ</name>
<feature type="transmembrane region" description="Helical" evidence="7">
    <location>
        <begin position="176"/>
        <end position="192"/>
    </location>
</feature>
<evidence type="ECO:0000256" key="5">
    <source>
        <dbReference type="ARBA" id="ARBA00022989"/>
    </source>
</evidence>
<keyword evidence="4 7" id="KW-0812">Transmembrane</keyword>
<feature type="transmembrane region" description="Helical" evidence="7">
    <location>
        <begin position="116"/>
        <end position="138"/>
    </location>
</feature>
<feature type="transmembrane region" description="Helical" evidence="7">
    <location>
        <begin position="232"/>
        <end position="256"/>
    </location>
</feature>
<dbReference type="EMBL" id="UINC01079784">
    <property type="protein sequence ID" value="SVC22127.1"/>
    <property type="molecule type" value="Genomic_DNA"/>
</dbReference>
<keyword evidence="3" id="KW-1003">Cell membrane</keyword>
<accession>A0A382KGP3</accession>
<keyword evidence="5 7" id="KW-1133">Transmembrane helix</keyword>
<protein>
    <recommendedName>
        <fullName evidence="8">ABC transmembrane type-1 domain-containing protein</fullName>
    </recommendedName>
</protein>
<reference evidence="9" key="1">
    <citation type="submission" date="2018-05" db="EMBL/GenBank/DDBJ databases">
        <authorList>
            <person name="Lanie J.A."/>
            <person name="Ng W.-L."/>
            <person name="Kazmierczak K.M."/>
            <person name="Andrzejewski T.M."/>
            <person name="Davidsen T.M."/>
            <person name="Wayne K.J."/>
            <person name="Tettelin H."/>
            <person name="Glass J.I."/>
            <person name="Rusch D."/>
            <person name="Podicherti R."/>
            <person name="Tsui H.-C.T."/>
            <person name="Winkler M.E."/>
        </authorList>
    </citation>
    <scope>NUCLEOTIDE SEQUENCE</scope>
</reference>
<evidence type="ECO:0000256" key="4">
    <source>
        <dbReference type="ARBA" id="ARBA00022692"/>
    </source>
</evidence>
<dbReference type="PROSITE" id="PS50928">
    <property type="entry name" value="ABC_TM1"/>
    <property type="match status" value="1"/>
</dbReference>
<evidence type="ECO:0000256" key="1">
    <source>
        <dbReference type="ARBA" id="ARBA00004651"/>
    </source>
</evidence>
<dbReference type="PANTHER" id="PTHR43386:SF1">
    <property type="entry name" value="D,D-DIPEPTIDE TRANSPORT SYSTEM PERMEASE PROTEIN DDPC-RELATED"/>
    <property type="match status" value="1"/>
</dbReference>
<dbReference type="Pfam" id="PF00528">
    <property type="entry name" value="BPD_transp_1"/>
    <property type="match status" value="1"/>
</dbReference>
<sequence length="310" mass="33549">MSIVEPDSRRGAPTPKARRFARLDRFGSKKFFVFGLSVVVLSIFLAAFGATISPYDPLEATGDISVPPPPITEWPRLFYLAVSGELERPPHWFGTDQSGLDVFSRVISAPRADMSIALGGALISLFLGTFLGLIAGFYRNWATELMMRVSDVLQAFPVFITAMILVALAGRETGNLVLALVLVYTPIFIRLTRAEVMGQSARGYVQAAWAVGNNGFKIAVKHVLPNSLVPSLVQLSVTVGFAIILTAGLSFVGAGVRPPTPEWGIMISIGAQQLILGEWWPSIFPGLAITVTVFGYAVVGHAIEQKFREI</sequence>
<feature type="transmembrane region" description="Helical" evidence="7">
    <location>
        <begin position="31"/>
        <end position="52"/>
    </location>
</feature>
<dbReference type="InterPro" id="IPR000515">
    <property type="entry name" value="MetI-like"/>
</dbReference>
<dbReference type="SUPFAM" id="SSF161098">
    <property type="entry name" value="MetI-like"/>
    <property type="match status" value="1"/>
</dbReference>
<evidence type="ECO:0000313" key="9">
    <source>
        <dbReference type="EMBL" id="SVC22127.1"/>
    </source>
</evidence>
<dbReference type="PANTHER" id="PTHR43386">
    <property type="entry name" value="OLIGOPEPTIDE TRANSPORT SYSTEM PERMEASE PROTEIN APPC"/>
    <property type="match status" value="1"/>
</dbReference>
<dbReference type="AlphaFoldDB" id="A0A382KGP3"/>
<dbReference type="CDD" id="cd06261">
    <property type="entry name" value="TM_PBP2"/>
    <property type="match status" value="1"/>
</dbReference>
<keyword evidence="2" id="KW-0813">Transport</keyword>
<comment type="subcellular location">
    <subcellularLocation>
        <location evidence="1">Cell membrane</location>
        <topology evidence="1">Multi-pass membrane protein</topology>
    </subcellularLocation>
</comment>
<dbReference type="Gene3D" id="1.10.3720.10">
    <property type="entry name" value="MetI-like"/>
    <property type="match status" value="1"/>
</dbReference>
<dbReference type="InterPro" id="IPR035906">
    <property type="entry name" value="MetI-like_sf"/>
</dbReference>
<evidence type="ECO:0000256" key="7">
    <source>
        <dbReference type="SAM" id="Phobius"/>
    </source>
</evidence>
<dbReference type="GO" id="GO:0055085">
    <property type="term" value="P:transmembrane transport"/>
    <property type="evidence" value="ECO:0007669"/>
    <property type="project" value="InterPro"/>
</dbReference>